<accession>A0A059BJG7</accession>
<dbReference type="InParanoid" id="A0A059BJG7"/>
<organism evidence="1">
    <name type="scientific">Eucalyptus grandis</name>
    <name type="common">Flooded gum</name>
    <dbReference type="NCBI Taxonomy" id="71139"/>
    <lineage>
        <taxon>Eukaryota</taxon>
        <taxon>Viridiplantae</taxon>
        <taxon>Streptophyta</taxon>
        <taxon>Embryophyta</taxon>
        <taxon>Tracheophyta</taxon>
        <taxon>Spermatophyta</taxon>
        <taxon>Magnoliopsida</taxon>
        <taxon>eudicotyledons</taxon>
        <taxon>Gunneridae</taxon>
        <taxon>Pentapetalae</taxon>
        <taxon>rosids</taxon>
        <taxon>malvids</taxon>
        <taxon>Myrtales</taxon>
        <taxon>Myrtaceae</taxon>
        <taxon>Myrtoideae</taxon>
        <taxon>Eucalypteae</taxon>
        <taxon>Eucalyptus</taxon>
    </lineage>
</organism>
<dbReference type="EMBL" id="KK198758">
    <property type="protein sequence ID" value="KCW66253.1"/>
    <property type="molecule type" value="Genomic_DNA"/>
</dbReference>
<gene>
    <name evidence="1" type="ORF">EUGRSUZ_F00086</name>
</gene>
<proteinExistence type="predicted"/>
<evidence type="ECO:0000313" key="1">
    <source>
        <dbReference type="EMBL" id="KCW66253.1"/>
    </source>
</evidence>
<name>A0A059BJG7_EUCGR</name>
<protein>
    <submittedName>
        <fullName evidence="1">Uncharacterized protein</fullName>
    </submittedName>
</protein>
<reference evidence="1" key="1">
    <citation type="submission" date="2013-07" db="EMBL/GenBank/DDBJ databases">
        <title>The genome of Eucalyptus grandis.</title>
        <authorList>
            <person name="Schmutz J."/>
            <person name="Hayes R."/>
            <person name="Myburg A."/>
            <person name="Tuskan G."/>
            <person name="Grattapaglia D."/>
            <person name="Rokhsar D.S."/>
        </authorList>
    </citation>
    <scope>NUCLEOTIDE SEQUENCE</scope>
    <source>
        <tissue evidence="1">Leaf extractions</tissue>
    </source>
</reference>
<dbReference type="AlphaFoldDB" id="A0A059BJG7"/>
<dbReference type="Gramene" id="KCW66253">
    <property type="protein sequence ID" value="KCW66253"/>
    <property type="gene ID" value="EUGRSUZ_F00086"/>
</dbReference>
<sequence>MNRVTTKPRPRTGIAMRPARNHRVRLFRPSLSRSLEQVNVSGRNDIRPNSAKLRRNTYIQKPTDFTGDWRVFVTLGRMNVRLPRLRERLTHGSPKSRYNQIVKKVATCKGDRFQFSSMKLVTFFFSLFNDKLIILINWSRSPLE</sequence>